<evidence type="ECO:0000256" key="2">
    <source>
        <dbReference type="ARBA" id="ARBA00022448"/>
    </source>
</evidence>
<evidence type="ECO:0000313" key="9">
    <source>
        <dbReference type="Proteomes" id="UP000284178"/>
    </source>
</evidence>
<dbReference type="PIRSF" id="PIRSF006603">
    <property type="entry name" value="DinF"/>
    <property type="match status" value="1"/>
</dbReference>
<dbReference type="GeneID" id="83016150"/>
<dbReference type="AlphaFoldDB" id="A0A412FWD8"/>
<comment type="caution">
    <text evidence="8">The sequence shown here is derived from an EMBL/GenBank/DDBJ whole genome shotgun (WGS) entry which is preliminary data.</text>
</comment>
<dbReference type="Pfam" id="PF01554">
    <property type="entry name" value="MatE"/>
    <property type="match status" value="2"/>
</dbReference>
<name>A0A412FWD8_9FIRM</name>
<evidence type="ECO:0000256" key="3">
    <source>
        <dbReference type="ARBA" id="ARBA00022475"/>
    </source>
</evidence>
<dbReference type="GO" id="GO:0005886">
    <property type="term" value="C:plasma membrane"/>
    <property type="evidence" value="ECO:0007669"/>
    <property type="project" value="UniProtKB-SubCell"/>
</dbReference>
<feature type="transmembrane region" description="Helical" evidence="7">
    <location>
        <begin position="316"/>
        <end position="338"/>
    </location>
</feature>
<feature type="transmembrane region" description="Helical" evidence="7">
    <location>
        <begin position="137"/>
        <end position="162"/>
    </location>
</feature>
<dbReference type="CDD" id="cd13138">
    <property type="entry name" value="MATE_yoeA_like"/>
    <property type="match status" value="1"/>
</dbReference>
<dbReference type="GO" id="GO:0015297">
    <property type="term" value="F:antiporter activity"/>
    <property type="evidence" value="ECO:0007669"/>
    <property type="project" value="InterPro"/>
</dbReference>
<keyword evidence="5 7" id="KW-1133">Transmembrane helix</keyword>
<keyword evidence="3" id="KW-1003">Cell membrane</keyword>
<evidence type="ECO:0000313" key="8">
    <source>
        <dbReference type="EMBL" id="RGR72404.1"/>
    </source>
</evidence>
<feature type="transmembrane region" description="Helical" evidence="7">
    <location>
        <begin position="387"/>
        <end position="407"/>
    </location>
</feature>
<dbReference type="PANTHER" id="PTHR43549:SF3">
    <property type="entry name" value="MULTIDRUG RESISTANCE PROTEIN YPNP-RELATED"/>
    <property type="match status" value="1"/>
</dbReference>
<protein>
    <submittedName>
        <fullName evidence="8">MATE family efflux transporter</fullName>
    </submittedName>
</protein>
<keyword evidence="2" id="KW-0813">Transport</keyword>
<keyword evidence="6 7" id="KW-0472">Membrane</keyword>
<dbReference type="Proteomes" id="UP000284178">
    <property type="component" value="Unassembled WGS sequence"/>
</dbReference>
<feature type="transmembrane region" description="Helical" evidence="7">
    <location>
        <begin position="358"/>
        <end position="380"/>
    </location>
</feature>
<sequence length="456" mass="49456">MKKSYAVDMVNGPLLSRILIYAFPLILSGVLQLLFNAADIVVVGKFTGSHALAAVGSTSALINLLVNLFIGISIGTNVMVARYCGARDWQNCEDTVHTSIAISIIGGILMIFVGILFARPLLELMGTPADVITHSVLYMRIYFLGMPAFMIYNFGAAILRAIGDTKRPLYFLTVAGIVNVIFNLFFVIVFRMGVAGVAIATVISQVISAVLILMCLLKMDGMCRLHKDKIKLHGDKVKEMLRIGIPAGLQGIVFSISNVLIQSSVNSFGSIVMAGNTAASNIEGFVYTAMNAIYQTSLSFTSQNLGAGNTARIKKILLTCLGIVTVIGLVLGQGAYLLGRPLLSIYSSDPAVVDFGMIRLSIVSATYFLCGLMDVCCGSIRGLGYSIMPMLVSLTGACAFRVLWIFTVFQVEHTLFSLYISYPISWILTFVVHLLCFAYAYRKMMKSRLDSQPVNA</sequence>
<feature type="transmembrane region" description="Helical" evidence="7">
    <location>
        <begin position="419"/>
        <end position="441"/>
    </location>
</feature>
<dbReference type="InterPro" id="IPR048279">
    <property type="entry name" value="MdtK-like"/>
</dbReference>
<dbReference type="GO" id="GO:0042910">
    <property type="term" value="F:xenobiotic transmembrane transporter activity"/>
    <property type="evidence" value="ECO:0007669"/>
    <property type="project" value="InterPro"/>
</dbReference>
<dbReference type="PANTHER" id="PTHR43549">
    <property type="entry name" value="MULTIDRUG RESISTANCE PROTEIN YPNP-RELATED"/>
    <property type="match status" value="1"/>
</dbReference>
<evidence type="ECO:0000256" key="4">
    <source>
        <dbReference type="ARBA" id="ARBA00022692"/>
    </source>
</evidence>
<keyword evidence="9" id="KW-1185">Reference proteome</keyword>
<reference evidence="8 9" key="1">
    <citation type="submission" date="2018-08" db="EMBL/GenBank/DDBJ databases">
        <title>A genome reference for cultivated species of the human gut microbiota.</title>
        <authorList>
            <person name="Zou Y."/>
            <person name="Xue W."/>
            <person name="Luo G."/>
        </authorList>
    </citation>
    <scope>NUCLEOTIDE SEQUENCE [LARGE SCALE GENOMIC DNA]</scope>
    <source>
        <strain evidence="8 9">AF24-29</strain>
    </source>
</reference>
<evidence type="ECO:0000256" key="6">
    <source>
        <dbReference type="ARBA" id="ARBA00023136"/>
    </source>
</evidence>
<organism evidence="8 9">
    <name type="scientific">Holdemania filiformis</name>
    <dbReference type="NCBI Taxonomy" id="61171"/>
    <lineage>
        <taxon>Bacteria</taxon>
        <taxon>Bacillati</taxon>
        <taxon>Bacillota</taxon>
        <taxon>Erysipelotrichia</taxon>
        <taxon>Erysipelotrichales</taxon>
        <taxon>Erysipelotrichaceae</taxon>
        <taxon>Holdemania</taxon>
    </lineage>
</organism>
<gene>
    <name evidence="8" type="ORF">DWY25_12170</name>
</gene>
<feature type="transmembrane region" description="Helical" evidence="7">
    <location>
        <begin position="169"/>
        <end position="190"/>
    </location>
</feature>
<accession>A0A412FWD8</accession>
<dbReference type="EMBL" id="QRUP01000015">
    <property type="protein sequence ID" value="RGR72404.1"/>
    <property type="molecule type" value="Genomic_DNA"/>
</dbReference>
<dbReference type="InterPro" id="IPR052031">
    <property type="entry name" value="Membrane_Transporter-Flippase"/>
</dbReference>
<evidence type="ECO:0000256" key="1">
    <source>
        <dbReference type="ARBA" id="ARBA00004651"/>
    </source>
</evidence>
<comment type="subcellular location">
    <subcellularLocation>
        <location evidence="1">Cell membrane</location>
        <topology evidence="1">Multi-pass membrane protein</topology>
    </subcellularLocation>
</comment>
<dbReference type="RefSeq" id="WP_117895450.1">
    <property type="nucleotide sequence ID" value="NZ_CABJCV010000015.1"/>
</dbReference>
<feature type="transmembrane region" description="Helical" evidence="7">
    <location>
        <begin position="96"/>
        <end position="117"/>
    </location>
</feature>
<proteinExistence type="predicted"/>
<evidence type="ECO:0000256" key="5">
    <source>
        <dbReference type="ARBA" id="ARBA00022989"/>
    </source>
</evidence>
<feature type="transmembrane region" description="Helical" evidence="7">
    <location>
        <begin position="196"/>
        <end position="217"/>
    </location>
</feature>
<dbReference type="InterPro" id="IPR002528">
    <property type="entry name" value="MATE_fam"/>
</dbReference>
<dbReference type="NCBIfam" id="TIGR00797">
    <property type="entry name" value="matE"/>
    <property type="match status" value="1"/>
</dbReference>
<keyword evidence="4 7" id="KW-0812">Transmembrane</keyword>
<feature type="transmembrane region" description="Helical" evidence="7">
    <location>
        <begin position="21"/>
        <end position="44"/>
    </location>
</feature>
<evidence type="ECO:0000256" key="7">
    <source>
        <dbReference type="SAM" id="Phobius"/>
    </source>
</evidence>